<feature type="region of interest" description="Disordered" evidence="1">
    <location>
        <begin position="321"/>
        <end position="358"/>
    </location>
</feature>
<dbReference type="SUPFAM" id="SSF51261">
    <property type="entry name" value="Duplicated hybrid motif"/>
    <property type="match status" value="1"/>
</dbReference>
<name>A0ABZ3CAF1_9ACTN</name>
<keyword evidence="5" id="KW-1185">Reference proteome</keyword>
<organism evidence="4 5">
    <name type="scientific">Propioniciclava soli</name>
    <dbReference type="NCBI Taxonomy" id="2775081"/>
    <lineage>
        <taxon>Bacteria</taxon>
        <taxon>Bacillati</taxon>
        <taxon>Actinomycetota</taxon>
        <taxon>Actinomycetes</taxon>
        <taxon>Propionibacteriales</taxon>
        <taxon>Propionibacteriaceae</taxon>
        <taxon>Propioniciclava</taxon>
    </lineage>
</organism>
<feature type="compositionally biased region" description="Low complexity" evidence="1">
    <location>
        <begin position="57"/>
        <end position="69"/>
    </location>
</feature>
<evidence type="ECO:0000256" key="2">
    <source>
        <dbReference type="SAM" id="SignalP"/>
    </source>
</evidence>
<dbReference type="InterPro" id="IPR011055">
    <property type="entry name" value="Dup_hybrid_motif"/>
</dbReference>
<feature type="domain" description="SLH" evidence="3">
    <location>
        <begin position="133"/>
        <end position="196"/>
    </location>
</feature>
<dbReference type="Proteomes" id="UP001434337">
    <property type="component" value="Chromosome"/>
</dbReference>
<feature type="compositionally biased region" description="Pro residues" evidence="1">
    <location>
        <begin position="328"/>
        <end position="341"/>
    </location>
</feature>
<evidence type="ECO:0000259" key="3">
    <source>
        <dbReference type="PROSITE" id="PS51272"/>
    </source>
</evidence>
<dbReference type="Pfam" id="PF00395">
    <property type="entry name" value="SLH"/>
    <property type="match status" value="3"/>
</dbReference>
<evidence type="ECO:0000256" key="1">
    <source>
        <dbReference type="SAM" id="MobiDB-lite"/>
    </source>
</evidence>
<feature type="domain" description="SLH" evidence="3">
    <location>
        <begin position="258"/>
        <end position="321"/>
    </location>
</feature>
<dbReference type="Pfam" id="PF01551">
    <property type="entry name" value="Peptidase_M23"/>
    <property type="match status" value="1"/>
</dbReference>
<dbReference type="InterPro" id="IPR001119">
    <property type="entry name" value="SLH_dom"/>
</dbReference>
<evidence type="ECO:0000313" key="5">
    <source>
        <dbReference type="Proteomes" id="UP001434337"/>
    </source>
</evidence>
<dbReference type="PANTHER" id="PTHR21666:SF270">
    <property type="entry name" value="MUREIN HYDROLASE ACTIVATOR ENVC"/>
    <property type="match status" value="1"/>
</dbReference>
<feature type="chain" id="PRO_5046489186" evidence="2">
    <location>
        <begin position="31"/>
        <end position="480"/>
    </location>
</feature>
<feature type="region of interest" description="Disordered" evidence="1">
    <location>
        <begin position="38"/>
        <end position="69"/>
    </location>
</feature>
<reference evidence="4 5" key="1">
    <citation type="journal article" date="2023" name="Environ Microbiome">
        <title>A coral-associated actinobacterium mitigates coral bleaching under heat stress.</title>
        <authorList>
            <person name="Li J."/>
            <person name="Zou Y."/>
            <person name="Li Q."/>
            <person name="Zhang J."/>
            <person name="Bourne D.G."/>
            <person name="Lyu Y."/>
            <person name="Liu C."/>
            <person name="Zhang S."/>
        </authorList>
    </citation>
    <scope>NUCLEOTIDE SEQUENCE [LARGE SCALE GENOMIC DNA]</scope>
    <source>
        <strain evidence="4 5">SCSIO 13291</strain>
    </source>
</reference>
<dbReference type="InterPro" id="IPR050570">
    <property type="entry name" value="Cell_wall_metabolism_enzyme"/>
</dbReference>
<dbReference type="Gene3D" id="2.70.70.10">
    <property type="entry name" value="Glucose Permease (Domain IIA)"/>
    <property type="match status" value="1"/>
</dbReference>
<accession>A0ABZ3CAF1</accession>
<dbReference type="EMBL" id="CP115965">
    <property type="protein sequence ID" value="WZW99739.1"/>
    <property type="molecule type" value="Genomic_DNA"/>
</dbReference>
<dbReference type="CDD" id="cd12797">
    <property type="entry name" value="M23_peptidase"/>
    <property type="match status" value="1"/>
</dbReference>
<feature type="compositionally biased region" description="Low complexity" evidence="1">
    <location>
        <begin position="38"/>
        <end position="50"/>
    </location>
</feature>
<proteinExistence type="predicted"/>
<evidence type="ECO:0000313" key="4">
    <source>
        <dbReference type="EMBL" id="WZW99739.1"/>
    </source>
</evidence>
<keyword evidence="2" id="KW-0732">Signal</keyword>
<dbReference type="PANTHER" id="PTHR21666">
    <property type="entry name" value="PEPTIDASE-RELATED"/>
    <property type="match status" value="1"/>
</dbReference>
<dbReference type="InterPro" id="IPR016047">
    <property type="entry name" value="M23ase_b-sheet_dom"/>
</dbReference>
<gene>
    <name evidence="4" type="ORF">PCC79_05965</name>
</gene>
<dbReference type="RefSeq" id="WP_342373280.1">
    <property type="nucleotide sequence ID" value="NZ_CP115965.1"/>
</dbReference>
<feature type="signal peptide" evidence="2">
    <location>
        <begin position="1"/>
        <end position="30"/>
    </location>
</feature>
<dbReference type="PROSITE" id="PS51272">
    <property type="entry name" value="SLH"/>
    <property type="match status" value="2"/>
</dbReference>
<sequence length="480" mass="50228">MSPRTIHRAVVVAALALVAPLLGPGGLALATTPVPAGTPTATAIPEAASTPTPPSTTTPEPTLPADGLTAAADAGPAAVAAAASDLGEARTGPATQPVRCEAGVCGAGFVRLQVAWSQDAGVVLHRSTAPVSTARPLADVRAGDAFLTEIEWLHAVGVANGWPDGTYRPLEEVSRGAVAAFLYRLAGAPSYTAPGTPTFADVPRHHPFFHEIEWLADRRITSGWVENHQRWFRPDASVQREAMAAFLHRFSGSPGGGASEGFSDVVASNPFRAEIAWLASTGVSTGHPDGTFRPYDPVRRDAMAAFLFRLQGLAGLGLPASQGQLAPIPQPPPPPPPPPAPAHRMQQPAGTNGPPTSPFGMRLHPITKKWTLHNGVDLGNTTGQPVVAAADGQVYLRSWTSGGGNSLYLRHGQFGDVTTRYLHLNSYAVANGQWVARGQLIGYMGATGSVTKPHLHFCVTVNGGFVNPEDWIGPISGYHR</sequence>
<protein>
    <submittedName>
        <fullName evidence="4">S-layer homology domain-containing protein</fullName>
    </submittedName>
</protein>